<gene>
    <name evidence="2" type="ORF">DERYTH_LOCUS2798</name>
</gene>
<evidence type="ECO:0000313" key="3">
    <source>
        <dbReference type="Proteomes" id="UP000789405"/>
    </source>
</evidence>
<protein>
    <submittedName>
        <fullName evidence="2">19677_t:CDS:1</fullName>
    </submittedName>
</protein>
<feature type="region of interest" description="Disordered" evidence="1">
    <location>
        <begin position="146"/>
        <end position="195"/>
    </location>
</feature>
<comment type="caution">
    <text evidence="2">The sequence shown here is derived from an EMBL/GenBank/DDBJ whole genome shotgun (WGS) entry which is preliminary data.</text>
</comment>
<accession>A0A9N8ZKK0</accession>
<sequence length="251" mass="27299">MLHRDGSFDSDTRVLNSTDQRSSFGSSLSDEILTVNDDLQPTTPPFAASFQKYESSDSDTRVLNSSDQSSSFASSLSDEIFQVNDDLPPTIPPLATSFQKHESFGSDTRVLNSSDQSSSFVSSFSDEIHPTTPLSINTHIAQEHSPQSGFFNTQGQSYKPPSHSSSQENLYRPDDRSSLTQVTSEGDSNEGVEFKSPLFRNKTLSPLAGTATTIPSDYRPLSLRTAARMSQLVGETSSAVQSGRFSSGNEM</sequence>
<organism evidence="2 3">
    <name type="scientific">Dentiscutata erythropus</name>
    <dbReference type="NCBI Taxonomy" id="1348616"/>
    <lineage>
        <taxon>Eukaryota</taxon>
        <taxon>Fungi</taxon>
        <taxon>Fungi incertae sedis</taxon>
        <taxon>Mucoromycota</taxon>
        <taxon>Glomeromycotina</taxon>
        <taxon>Glomeromycetes</taxon>
        <taxon>Diversisporales</taxon>
        <taxon>Gigasporaceae</taxon>
        <taxon>Dentiscutata</taxon>
    </lineage>
</organism>
<feature type="non-terminal residue" evidence="2">
    <location>
        <position position="251"/>
    </location>
</feature>
<proteinExistence type="predicted"/>
<feature type="region of interest" description="Disordered" evidence="1">
    <location>
        <begin position="1"/>
        <end position="30"/>
    </location>
</feature>
<feature type="compositionally biased region" description="Polar residues" evidence="1">
    <location>
        <begin position="146"/>
        <end position="169"/>
    </location>
</feature>
<dbReference type="Proteomes" id="UP000789405">
    <property type="component" value="Unassembled WGS sequence"/>
</dbReference>
<feature type="compositionally biased region" description="Basic and acidic residues" evidence="1">
    <location>
        <begin position="1"/>
        <end position="12"/>
    </location>
</feature>
<dbReference type="AlphaFoldDB" id="A0A9N8ZKK0"/>
<evidence type="ECO:0000313" key="2">
    <source>
        <dbReference type="EMBL" id="CAG8498941.1"/>
    </source>
</evidence>
<feature type="compositionally biased region" description="Polar residues" evidence="1">
    <location>
        <begin position="13"/>
        <end position="29"/>
    </location>
</feature>
<reference evidence="2" key="1">
    <citation type="submission" date="2021-06" db="EMBL/GenBank/DDBJ databases">
        <authorList>
            <person name="Kallberg Y."/>
            <person name="Tangrot J."/>
            <person name="Rosling A."/>
        </authorList>
    </citation>
    <scope>NUCLEOTIDE SEQUENCE</scope>
    <source>
        <strain evidence="2">MA453B</strain>
    </source>
</reference>
<name>A0A9N8ZKK0_9GLOM</name>
<dbReference type="EMBL" id="CAJVPY010000925">
    <property type="protein sequence ID" value="CAG8498941.1"/>
    <property type="molecule type" value="Genomic_DNA"/>
</dbReference>
<evidence type="ECO:0000256" key="1">
    <source>
        <dbReference type="SAM" id="MobiDB-lite"/>
    </source>
</evidence>
<keyword evidence="3" id="KW-1185">Reference proteome</keyword>